<dbReference type="EMBL" id="JASPKY010000284">
    <property type="protein sequence ID" value="KAK9711115.1"/>
    <property type="molecule type" value="Genomic_DNA"/>
</dbReference>
<dbReference type="SMART" id="SM00320">
    <property type="entry name" value="WD40"/>
    <property type="match status" value="4"/>
</dbReference>
<evidence type="ECO:0000256" key="1">
    <source>
        <dbReference type="ARBA" id="ARBA00022574"/>
    </source>
</evidence>
<reference evidence="3 4" key="1">
    <citation type="journal article" date="2024" name="BMC Genomics">
        <title>De novo assembly and annotation of Popillia japonica's genome with initial clues to its potential as an invasive pest.</title>
        <authorList>
            <person name="Cucini C."/>
            <person name="Boschi S."/>
            <person name="Funari R."/>
            <person name="Cardaioli E."/>
            <person name="Iannotti N."/>
            <person name="Marturano G."/>
            <person name="Paoli F."/>
            <person name="Bruttini M."/>
            <person name="Carapelli A."/>
            <person name="Frati F."/>
            <person name="Nardi F."/>
        </authorList>
    </citation>
    <scope>NUCLEOTIDE SEQUENCE [LARGE SCALE GENOMIC DNA]</scope>
    <source>
        <strain evidence="3">DMR45628</strain>
    </source>
</reference>
<dbReference type="InterPro" id="IPR050630">
    <property type="entry name" value="WD_repeat_EMAP"/>
</dbReference>
<keyword evidence="4" id="KW-1185">Reference proteome</keyword>
<evidence type="ECO:0000313" key="3">
    <source>
        <dbReference type="EMBL" id="KAK9711115.1"/>
    </source>
</evidence>
<comment type="caution">
    <text evidence="3">The sequence shown here is derived from an EMBL/GenBank/DDBJ whole genome shotgun (WGS) entry which is preliminary data.</text>
</comment>
<dbReference type="PANTHER" id="PTHR13720:SF33">
    <property type="entry name" value="HELP DOMAIN-CONTAINING PROTEIN"/>
    <property type="match status" value="1"/>
</dbReference>
<name>A0AAW1K1C8_POPJA</name>
<accession>A0AAW1K1C8</accession>
<keyword evidence="1" id="KW-0853">WD repeat</keyword>
<sequence>MPKDKLPDMQEQVIDTTTLHQQFCCAFLNSGILYVLTTDHKINMYDTIKPQRLKSITTFEGEVNDYVTSADVHISDNSFDALLLLKYKNNILKFYTPKTLMYSRPRRNPVFDCYWTETQPRITLMYSRPRRNPVFDCYWTETQPRITNVTWNNGIIQSKLLFAFQHLEIQSLMLPSAIFHLKYFDKGDILVASGERGDLMVRFGGKNICLITHTEITKHPPEPLVDIFYIEALNSLLTISKDRVIKLWYLSDEPMTVLKGPKYYNVPHTVQMCTMSKDCTFLALTMSNMFDVFFVDLKNGALNLVDFGGAELECELHSCCFSHDNTYLAIGTVDGPIIIYQINSNGTTFNEYARLYSHISAVKYMKFSPHNNNLLVSVGEKIVWWNLNKVPKFYITRNRRSRRNRPSSTELSTLIDNLTISHQMNNKIGSESKPHLLCAIKLKGSYANTIFVSPNFKTFVTKDDEGICYIIEMIE</sequence>
<evidence type="ECO:0000256" key="2">
    <source>
        <dbReference type="ARBA" id="ARBA00022737"/>
    </source>
</evidence>
<dbReference type="InterPro" id="IPR015943">
    <property type="entry name" value="WD40/YVTN_repeat-like_dom_sf"/>
</dbReference>
<dbReference type="InterPro" id="IPR001680">
    <property type="entry name" value="WD40_rpt"/>
</dbReference>
<protein>
    <submittedName>
        <fullName evidence="3">Uncharacterized protein</fullName>
    </submittedName>
</protein>
<dbReference type="SUPFAM" id="SSF50978">
    <property type="entry name" value="WD40 repeat-like"/>
    <property type="match status" value="1"/>
</dbReference>
<dbReference type="Gene3D" id="2.130.10.10">
    <property type="entry name" value="YVTN repeat-like/Quinoprotein amine dehydrogenase"/>
    <property type="match status" value="1"/>
</dbReference>
<dbReference type="AlphaFoldDB" id="A0AAW1K1C8"/>
<gene>
    <name evidence="3" type="ORF">QE152_g25633</name>
</gene>
<proteinExistence type="predicted"/>
<dbReference type="PANTHER" id="PTHR13720">
    <property type="entry name" value="WD-40 REPEAT PROTEIN"/>
    <property type="match status" value="1"/>
</dbReference>
<dbReference type="InterPro" id="IPR036322">
    <property type="entry name" value="WD40_repeat_dom_sf"/>
</dbReference>
<dbReference type="Proteomes" id="UP001458880">
    <property type="component" value="Unassembled WGS sequence"/>
</dbReference>
<keyword evidence="2" id="KW-0677">Repeat</keyword>
<evidence type="ECO:0000313" key="4">
    <source>
        <dbReference type="Proteomes" id="UP001458880"/>
    </source>
</evidence>
<organism evidence="3 4">
    <name type="scientific">Popillia japonica</name>
    <name type="common">Japanese beetle</name>
    <dbReference type="NCBI Taxonomy" id="7064"/>
    <lineage>
        <taxon>Eukaryota</taxon>
        <taxon>Metazoa</taxon>
        <taxon>Ecdysozoa</taxon>
        <taxon>Arthropoda</taxon>
        <taxon>Hexapoda</taxon>
        <taxon>Insecta</taxon>
        <taxon>Pterygota</taxon>
        <taxon>Neoptera</taxon>
        <taxon>Endopterygota</taxon>
        <taxon>Coleoptera</taxon>
        <taxon>Polyphaga</taxon>
        <taxon>Scarabaeiformia</taxon>
        <taxon>Scarabaeidae</taxon>
        <taxon>Rutelinae</taxon>
        <taxon>Popillia</taxon>
    </lineage>
</organism>